<name>A0A4V6AT48_COLLU</name>
<evidence type="ECO:0000256" key="4">
    <source>
        <dbReference type="ARBA" id="ARBA00022729"/>
    </source>
</evidence>
<dbReference type="SUPFAM" id="SSF54001">
    <property type="entry name" value="Cysteine proteinases"/>
    <property type="match status" value="1"/>
</dbReference>
<dbReference type="GO" id="GO:0004843">
    <property type="term" value="F:cysteine-type deubiquitinase activity"/>
    <property type="evidence" value="ECO:0007669"/>
    <property type="project" value="InterPro"/>
</dbReference>
<dbReference type="GO" id="GO:0005178">
    <property type="term" value="F:integrin binding"/>
    <property type="evidence" value="ECO:0007669"/>
    <property type="project" value="TreeGrafter"/>
</dbReference>
<sequence length="1524" mass="169954">MAQDSTGQMLDYSINPCQNICKFSNINNNCWLNGTLHAVLNLEVLQNRLRYQNFECFENISCPPVFADLFLTALNNPGKTFAKEEMIMVMKDLSKLPSLRLFQTNDALDLLNPLLQWLENCGVKTSIMVKEEMCEKCFSKPSLLDLGRILFLTASAEYDTVSSLIQSTLGESQDSEKCTCGVIKRKNIYNAPDIFSISLSRPVESGKVFREPLIPSKFIEIPVGENRKQPYKLSSVICHRGGAENGHIWSYLFCHDVIIKADELVGFLRQVCCPRSCGPPTALLCQQHRRFFWRKWISSHNVVRPATVKPAYAVPKHIVQPGYVGTNLIPEWPDYIEIKGQEQIEGLARACELARHVLLLAGRSLKVGMTTDEIDFIVHQETIKHNAYPSPLRYGGFPKSVCTSVNNVVCHGIPDSRQLQDGDIINVDVTVYLDGYHGDTSETFLIGEVDEVGRRLVETARRCRDEAIAACRPEPILMEGSVEFRILKDKWTAVSADDKRLLVGAPRAKALRGQISKVTGGLYNCDMSTNSNACSRVVFDNTEDTMKESKENQWMGVTVNSQGPGGMIVTCAHRYQRRANVNRPALESRDIIGRCYVLSQDLSSSSYGGTWHFCDSRPRGHEMFGSCQQGLSATFDKDFHYVIFGAPGAYNWKGIVRLEQKNESFIDMGIFDDGPFEVGDESEKNPDLVPVPANSYLGFSLDSGKGVTHKDQLTVVAGAPRANHSGAVVLLKKGDDTSHILLEEYTLEGEGLASSFGYDLALLDLNRDGWLDIVVGAPQYFEKEGEIGGAVYVYMNKNGKWNKVKPIRIDGPQDSMFGLAVENLGDINQDSYHDFAVGAPYEGNGAGAVYIYHGSATGLSSKKAAQVLSGKAVGVTNFGYSLAGNMDLDKNSYPDLAVGSLSDSVFVYKARPVINIKKEIKITPKQIDLTNKNCGNTFCLQVEACFTYTAKPMSYTPSLTLAYSLEADADRRKNHLSSRATFSDGTEQSHEYKDTITLNSKGKEKCIRHQLKIQENIKDKLRGIPIDVSVEIDNAKRKRRQSSTSQLSPVLDANEPATTRSEVHFLKEGCGKDNICQSNLQVKYRYMTADKDTFSPMALEKGVPLFTFSNQKTIALEVNVTNENGDDAYEASVIASFPPSLTYSATRSLPNTTFFIILGTTGISLNTNEVEIDLQLDTTSDQAKTASVKAKAKVAIKLQLSVSGQAQPSQVYFSGTVKGEAAIKSESEIGSAITHQFRIINLGRRLTDFGNATLNIEWPKEVEQGKVLLYLTKISSTGVDRLECTPANEINRFKKNLESGNTRTRRAADNTEEIHEGTISRYSDKKNYKTLSCGHGANCVTIKCPLRDMDSNAVITLNSRLWNSTFIEDHSKLHHVEVIVKAFLHVDSSTKNTVLENSETVVIYMRQYSIPDDYLLHYMLFQNVDVNVVKLTVFPERREARYGGVPWWIILLSILFGLLLLALLAFLLWKCGFFKRAKYEDRVPSYNAVRIKRGERAITPGNGNWENLEKKPWMTTWHDKEHYS</sequence>
<evidence type="ECO:0000256" key="1">
    <source>
        <dbReference type="ARBA" id="ARBA00004479"/>
    </source>
</evidence>
<keyword evidence="6 13" id="KW-0130">Cell adhesion</keyword>
<dbReference type="GO" id="GO:0008305">
    <property type="term" value="C:integrin complex"/>
    <property type="evidence" value="ECO:0007669"/>
    <property type="project" value="InterPro"/>
</dbReference>
<dbReference type="InterPro" id="IPR013649">
    <property type="entry name" value="Integrin_alpha_Ig-like_1"/>
</dbReference>
<dbReference type="GO" id="GO:0016579">
    <property type="term" value="P:protein deubiquitination"/>
    <property type="evidence" value="ECO:0007669"/>
    <property type="project" value="InterPro"/>
</dbReference>
<comment type="similarity">
    <text evidence="2 13">Belongs to the integrin alpha chain family.</text>
</comment>
<evidence type="ECO:0000256" key="14">
    <source>
        <dbReference type="SAM" id="MobiDB-lite"/>
    </source>
</evidence>
<dbReference type="Pfam" id="PF00557">
    <property type="entry name" value="Peptidase_M24"/>
    <property type="match status" value="1"/>
</dbReference>
<dbReference type="InterPro" id="IPR028889">
    <property type="entry name" value="USP"/>
</dbReference>
<dbReference type="Pfam" id="PF20805">
    <property type="entry name" value="Integrin_A_Ig_2"/>
    <property type="match status" value="1"/>
</dbReference>
<dbReference type="InterPro" id="IPR013519">
    <property type="entry name" value="Int_alpha_beta-p"/>
</dbReference>
<reference evidence="16 17" key="1">
    <citation type="submission" date="2019-01" db="EMBL/GenBank/DDBJ databases">
        <title>Genome Assembly of Collichthys lucidus.</title>
        <authorList>
            <person name="Cai M."/>
            <person name="Xiao S."/>
        </authorList>
    </citation>
    <scope>NUCLEOTIDE SEQUENCE [LARGE SCALE GENOMIC DNA]</scope>
    <source>
        <strain evidence="16">JT15FE1705JMU</strain>
        <tissue evidence="16">Muscle</tissue>
    </source>
</reference>
<dbReference type="PROSITE" id="PS51470">
    <property type="entry name" value="FG_GAP"/>
    <property type="match status" value="5"/>
</dbReference>
<dbReference type="SMART" id="SM00191">
    <property type="entry name" value="Int_alpha"/>
    <property type="match status" value="4"/>
</dbReference>
<protein>
    <submittedName>
        <fullName evidence="16">Integrin alpha-6 CD49 antigen-like family member F VLA-6</fullName>
    </submittedName>
</protein>
<dbReference type="Pfam" id="PF01839">
    <property type="entry name" value="FG-GAP"/>
    <property type="match status" value="2"/>
</dbReference>
<dbReference type="Gene3D" id="2.60.40.1510">
    <property type="entry name" value="ntegrin, alpha v. Chain A, domain 3"/>
    <property type="match status" value="1"/>
</dbReference>
<dbReference type="Gene3D" id="2.60.40.1530">
    <property type="entry name" value="ntegrin, alpha v. Chain A, domain 4"/>
    <property type="match status" value="1"/>
</dbReference>
<evidence type="ECO:0000256" key="8">
    <source>
        <dbReference type="ARBA" id="ARBA00023037"/>
    </source>
</evidence>
<dbReference type="InterPro" id="IPR013517">
    <property type="entry name" value="FG-GAP"/>
</dbReference>
<evidence type="ECO:0000313" key="16">
    <source>
        <dbReference type="EMBL" id="TKS80012.1"/>
    </source>
</evidence>
<dbReference type="PANTHER" id="PTHR23220">
    <property type="entry name" value="INTEGRIN ALPHA"/>
    <property type="match status" value="1"/>
</dbReference>
<dbReference type="SUPFAM" id="SSF69179">
    <property type="entry name" value="Integrin domains"/>
    <property type="match status" value="3"/>
</dbReference>
<keyword evidence="9 13" id="KW-0472">Membrane</keyword>
<dbReference type="PANTHER" id="PTHR23220:SF9">
    <property type="entry name" value="INTEGRIN ALPHA-6"/>
    <property type="match status" value="1"/>
</dbReference>
<dbReference type="Pfam" id="PF08441">
    <property type="entry name" value="Integrin_A_Ig_1"/>
    <property type="match status" value="1"/>
</dbReference>
<keyword evidence="11" id="KW-0325">Glycoprotein</keyword>
<dbReference type="GO" id="GO:0009897">
    <property type="term" value="C:external side of plasma membrane"/>
    <property type="evidence" value="ECO:0007669"/>
    <property type="project" value="TreeGrafter"/>
</dbReference>
<evidence type="ECO:0000256" key="10">
    <source>
        <dbReference type="ARBA" id="ARBA00023170"/>
    </source>
</evidence>
<dbReference type="GO" id="GO:0050900">
    <property type="term" value="P:leukocyte migration"/>
    <property type="evidence" value="ECO:0007669"/>
    <property type="project" value="TreeGrafter"/>
</dbReference>
<keyword evidence="10 13" id="KW-0675">Receptor</keyword>
<dbReference type="PROSITE" id="PS00242">
    <property type="entry name" value="INTEGRIN_ALPHA"/>
    <property type="match status" value="1"/>
</dbReference>
<evidence type="ECO:0000256" key="2">
    <source>
        <dbReference type="ARBA" id="ARBA00008054"/>
    </source>
</evidence>
<keyword evidence="3 13" id="KW-0812">Transmembrane</keyword>
<dbReference type="GO" id="GO:0098609">
    <property type="term" value="P:cell-cell adhesion"/>
    <property type="evidence" value="ECO:0007669"/>
    <property type="project" value="TreeGrafter"/>
</dbReference>
<feature type="repeat" description="FG-GAP" evidence="12">
    <location>
        <begin position="742"/>
        <end position="801"/>
    </location>
</feature>
<dbReference type="GO" id="GO:0033627">
    <property type="term" value="P:cell adhesion mediated by integrin"/>
    <property type="evidence" value="ECO:0007669"/>
    <property type="project" value="TreeGrafter"/>
</dbReference>
<dbReference type="STRING" id="240159.A0A4V6AT48"/>
<accession>A0A4V6AT48</accession>
<organism evidence="16 17">
    <name type="scientific">Collichthys lucidus</name>
    <name type="common">Big head croaker</name>
    <name type="synonym">Sciaena lucida</name>
    <dbReference type="NCBI Taxonomy" id="240159"/>
    <lineage>
        <taxon>Eukaryota</taxon>
        <taxon>Metazoa</taxon>
        <taxon>Chordata</taxon>
        <taxon>Craniata</taxon>
        <taxon>Vertebrata</taxon>
        <taxon>Euteleostomi</taxon>
        <taxon>Actinopterygii</taxon>
        <taxon>Neopterygii</taxon>
        <taxon>Teleostei</taxon>
        <taxon>Neoteleostei</taxon>
        <taxon>Acanthomorphata</taxon>
        <taxon>Eupercaria</taxon>
        <taxon>Sciaenidae</taxon>
        <taxon>Collichthys</taxon>
    </lineage>
</organism>
<feature type="repeat" description="FG-GAP" evidence="12">
    <location>
        <begin position="802"/>
        <end position="861"/>
    </location>
</feature>
<dbReference type="InterPro" id="IPR038765">
    <property type="entry name" value="Papain-like_cys_pep_sf"/>
</dbReference>
<dbReference type="GO" id="GO:0007229">
    <property type="term" value="P:integrin-mediated signaling pathway"/>
    <property type="evidence" value="ECO:0007669"/>
    <property type="project" value="UniProtKB-KW"/>
</dbReference>
<keyword evidence="4" id="KW-0732">Signal</keyword>
<keyword evidence="8 13" id="KW-0401">Integrin</keyword>
<dbReference type="InterPro" id="IPR048285">
    <property type="entry name" value="Integrin_alpha_Ig-like_2"/>
</dbReference>
<gene>
    <name evidence="16" type="ORF">D9C73_013755</name>
</gene>
<evidence type="ECO:0000259" key="15">
    <source>
        <dbReference type="PROSITE" id="PS50235"/>
    </source>
</evidence>
<dbReference type="InterPro" id="IPR032695">
    <property type="entry name" value="Integrin_dom_sf"/>
</dbReference>
<dbReference type="Pfam" id="PF00443">
    <property type="entry name" value="UCH"/>
    <property type="match status" value="1"/>
</dbReference>
<dbReference type="Gene3D" id="1.20.5.930">
    <property type="entry name" value="Bicelle-embedded integrin alpha(iib) transmembrane segment"/>
    <property type="match status" value="1"/>
</dbReference>
<dbReference type="Gene3D" id="2.130.10.130">
    <property type="entry name" value="Integrin alpha, N-terminal"/>
    <property type="match status" value="1"/>
</dbReference>
<feature type="repeat" description="FG-GAP" evidence="12">
    <location>
        <begin position="866"/>
        <end position="925"/>
    </location>
</feature>
<comment type="subcellular location">
    <subcellularLocation>
        <location evidence="1 13">Membrane</location>
        <topology evidence="1 13">Single-pass type I membrane protein</topology>
    </subcellularLocation>
</comment>
<feature type="domain" description="USP" evidence="15">
    <location>
        <begin position="21"/>
        <end position="330"/>
    </location>
</feature>
<evidence type="ECO:0000256" key="9">
    <source>
        <dbReference type="ARBA" id="ARBA00023136"/>
    </source>
</evidence>
<evidence type="ECO:0000256" key="3">
    <source>
        <dbReference type="ARBA" id="ARBA00022692"/>
    </source>
</evidence>
<dbReference type="InterPro" id="IPR028994">
    <property type="entry name" value="Integrin_alpha_N"/>
</dbReference>
<dbReference type="Gene3D" id="2.60.40.1460">
    <property type="entry name" value="Integrin domains. Chain A, domain 2"/>
    <property type="match status" value="1"/>
</dbReference>
<dbReference type="Gene3D" id="3.90.70.10">
    <property type="entry name" value="Cysteine proteinases"/>
    <property type="match status" value="1"/>
</dbReference>
<dbReference type="InterPro" id="IPR000413">
    <property type="entry name" value="Integrin_alpha"/>
</dbReference>
<dbReference type="InterPro" id="IPR048286">
    <property type="entry name" value="Integrin_alpha_Ig-like_3"/>
</dbReference>
<evidence type="ECO:0000256" key="11">
    <source>
        <dbReference type="ARBA" id="ARBA00023180"/>
    </source>
</evidence>
<dbReference type="InterPro" id="IPR001394">
    <property type="entry name" value="Peptidase_C19_UCH"/>
</dbReference>
<keyword evidence="5" id="KW-0677">Repeat</keyword>
<dbReference type="EMBL" id="CM014089">
    <property type="protein sequence ID" value="TKS80012.1"/>
    <property type="molecule type" value="Genomic_DNA"/>
</dbReference>
<evidence type="ECO:0000256" key="7">
    <source>
        <dbReference type="ARBA" id="ARBA00022989"/>
    </source>
</evidence>
<dbReference type="Pfam" id="PF20806">
    <property type="entry name" value="Integrin_A_Ig_3"/>
    <property type="match status" value="1"/>
</dbReference>
<dbReference type="InterPro" id="IPR000994">
    <property type="entry name" value="Pept_M24"/>
</dbReference>
<feature type="transmembrane region" description="Helical" evidence="13">
    <location>
        <begin position="1447"/>
        <end position="1469"/>
    </location>
</feature>
<feature type="repeat" description="FG-GAP" evidence="12">
    <location>
        <begin position="615"/>
        <end position="668"/>
    </location>
</feature>
<dbReference type="PROSITE" id="PS50235">
    <property type="entry name" value="USP_3"/>
    <property type="match status" value="1"/>
</dbReference>
<keyword evidence="17" id="KW-1185">Reference proteome</keyword>
<dbReference type="InterPro" id="IPR018184">
    <property type="entry name" value="Integrin_alpha_C_CS"/>
</dbReference>
<dbReference type="SUPFAM" id="SSF69318">
    <property type="entry name" value="Integrin alpha N-terminal domain"/>
    <property type="match status" value="1"/>
</dbReference>
<proteinExistence type="inferred from homology"/>
<dbReference type="CDD" id="cd02257">
    <property type="entry name" value="Peptidase_C19"/>
    <property type="match status" value="1"/>
</dbReference>
<evidence type="ECO:0000256" key="6">
    <source>
        <dbReference type="ARBA" id="ARBA00022889"/>
    </source>
</evidence>
<dbReference type="InterPro" id="IPR036005">
    <property type="entry name" value="Creatinase/aminopeptidase-like"/>
</dbReference>
<dbReference type="SUPFAM" id="SSF55920">
    <property type="entry name" value="Creatinase/aminopeptidase"/>
    <property type="match status" value="1"/>
</dbReference>
<dbReference type="PRINTS" id="PR01185">
    <property type="entry name" value="INTEGRINA"/>
</dbReference>
<dbReference type="GO" id="GO:0007160">
    <property type="term" value="P:cell-matrix adhesion"/>
    <property type="evidence" value="ECO:0007669"/>
    <property type="project" value="TreeGrafter"/>
</dbReference>
<feature type="repeat" description="FG-GAP" evidence="12">
    <location>
        <begin position="685"/>
        <end position="740"/>
    </location>
</feature>
<evidence type="ECO:0000256" key="13">
    <source>
        <dbReference type="RuleBase" id="RU003762"/>
    </source>
</evidence>
<keyword evidence="7 13" id="KW-1133">Transmembrane helix</keyword>
<dbReference type="Gene3D" id="3.90.230.10">
    <property type="entry name" value="Creatinase/methionine aminopeptidase superfamily"/>
    <property type="match status" value="1"/>
</dbReference>
<evidence type="ECO:0000256" key="5">
    <source>
        <dbReference type="ARBA" id="ARBA00022737"/>
    </source>
</evidence>
<dbReference type="Proteomes" id="UP000298787">
    <property type="component" value="Chromosome 12"/>
</dbReference>
<feature type="region of interest" description="Disordered" evidence="14">
    <location>
        <begin position="1035"/>
        <end position="1054"/>
    </location>
</feature>
<evidence type="ECO:0000313" key="17">
    <source>
        <dbReference type="Proteomes" id="UP000298787"/>
    </source>
</evidence>
<evidence type="ECO:0000256" key="12">
    <source>
        <dbReference type="PROSITE-ProRule" id="PRU00803"/>
    </source>
</evidence>